<evidence type="ECO:0000256" key="1">
    <source>
        <dbReference type="SAM" id="MobiDB-lite"/>
    </source>
</evidence>
<feature type="region of interest" description="Disordered" evidence="1">
    <location>
        <begin position="149"/>
        <end position="173"/>
    </location>
</feature>
<dbReference type="Proteomes" id="UP001218188">
    <property type="component" value="Unassembled WGS sequence"/>
</dbReference>
<evidence type="ECO:0000313" key="2">
    <source>
        <dbReference type="EMBL" id="KAJ7042534.1"/>
    </source>
</evidence>
<accession>A0AAD6XEP6</accession>
<dbReference type="AlphaFoldDB" id="A0AAD6XEP6"/>
<name>A0AAD6XEP6_9AGAR</name>
<proteinExistence type="predicted"/>
<dbReference type="EMBL" id="JARJCM010000012">
    <property type="protein sequence ID" value="KAJ7042534.1"/>
    <property type="molecule type" value="Genomic_DNA"/>
</dbReference>
<sequence>MREPFYILCSNAGLVHPTIQYHYTDDEPLALVPQTQEHVLILDFDPESNIAPTVQSISPSISVTGLRVEEAPGAAAAAAEEGDVTRNDRMFIIETTTAAQDRPMDGSMGERKPPHAVLAQFKQRQVFSVSHHAPRLFTPHSNAVLRRSLLYPNPSPESPVKPFPARDSITTVS</sequence>
<gene>
    <name evidence="2" type="ORF">C8F04DRAFT_1251962</name>
</gene>
<reference evidence="2" key="1">
    <citation type="submission" date="2023-03" db="EMBL/GenBank/DDBJ databases">
        <title>Massive genome expansion in bonnet fungi (Mycena s.s.) driven by repeated elements and novel gene families across ecological guilds.</title>
        <authorList>
            <consortium name="Lawrence Berkeley National Laboratory"/>
            <person name="Harder C.B."/>
            <person name="Miyauchi S."/>
            <person name="Viragh M."/>
            <person name="Kuo A."/>
            <person name="Thoen E."/>
            <person name="Andreopoulos B."/>
            <person name="Lu D."/>
            <person name="Skrede I."/>
            <person name="Drula E."/>
            <person name="Henrissat B."/>
            <person name="Morin E."/>
            <person name="Kohler A."/>
            <person name="Barry K."/>
            <person name="LaButti K."/>
            <person name="Morin E."/>
            <person name="Salamov A."/>
            <person name="Lipzen A."/>
            <person name="Mereny Z."/>
            <person name="Hegedus B."/>
            <person name="Baldrian P."/>
            <person name="Stursova M."/>
            <person name="Weitz H."/>
            <person name="Taylor A."/>
            <person name="Grigoriev I.V."/>
            <person name="Nagy L.G."/>
            <person name="Martin F."/>
            <person name="Kauserud H."/>
        </authorList>
    </citation>
    <scope>NUCLEOTIDE SEQUENCE</scope>
    <source>
        <strain evidence="2">CBHHK200</strain>
    </source>
</reference>
<feature type="compositionally biased region" description="Pro residues" evidence="1">
    <location>
        <begin position="153"/>
        <end position="162"/>
    </location>
</feature>
<protein>
    <submittedName>
        <fullName evidence="2">Uncharacterized protein</fullName>
    </submittedName>
</protein>
<evidence type="ECO:0000313" key="3">
    <source>
        <dbReference type="Proteomes" id="UP001218188"/>
    </source>
</evidence>
<organism evidence="2 3">
    <name type="scientific">Mycena alexandri</name>
    <dbReference type="NCBI Taxonomy" id="1745969"/>
    <lineage>
        <taxon>Eukaryota</taxon>
        <taxon>Fungi</taxon>
        <taxon>Dikarya</taxon>
        <taxon>Basidiomycota</taxon>
        <taxon>Agaricomycotina</taxon>
        <taxon>Agaricomycetes</taxon>
        <taxon>Agaricomycetidae</taxon>
        <taxon>Agaricales</taxon>
        <taxon>Marasmiineae</taxon>
        <taxon>Mycenaceae</taxon>
        <taxon>Mycena</taxon>
    </lineage>
</organism>
<keyword evidence="3" id="KW-1185">Reference proteome</keyword>
<comment type="caution">
    <text evidence="2">The sequence shown here is derived from an EMBL/GenBank/DDBJ whole genome shotgun (WGS) entry which is preliminary data.</text>
</comment>